<dbReference type="InterPro" id="IPR041698">
    <property type="entry name" value="Methyltransf_25"/>
</dbReference>
<dbReference type="EMBL" id="BAABHK010000018">
    <property type="protein sequence ID" value="GAA4636999.1"/>
    <property type="molecule type" value="Genomic_DNA"/>
</dbReference>
<dbReference type="Proteomes" id="UP001501442">
    <property type="component" value="Unassembled WGS sequence"/>
</dbReference>
<comment type="caution">
    <text evidence="3">The sequence shown here is derived from an EMBL/GenBank/DDBJ whole genome shotgun (WGS) entry which is preliminary data.</text>
</comment>
<protein>
    <recommendedName>
        <fullName evidence="2">Methyltransferase domain-containing protein</fullName>
    </recommendedName>
</protein>
<evidence type="ECO:0000256" key="1">
    <source>
        <dbReference type="SAM" id="MobiDB-lite"/>
    </source>
</evidence>
<dbReference type="InterPro" id="IPR029063">
    <property type="entry name" value="SAM-dependent_MTases_sf"/>
</dbReference>
<evidence type="ECO:0000313" key="3">
    <source>
        <dbReference type="EMBL" id="GAA4636999.1"/>
    </source>
</evidence>
<dbReference type="RefSeq" id="WP_345439976.1">
    <property type="nucleotide sequence ID" value="NZ_BAABHK010000018.1"/>
</dbReference>
<dbReference type="Gene3D" id="3.40.50.150">
    <property type="entry name" value="Vaccinia Virus protein VP39"/>
    <property type="match status" value="1"/>
</dbReference>
<name>A0ABP8UPT1_9ACTN</name>
<dbReference type="Pfam" id="PF13649">
    <property type="entry name" value="Methyltransf_25"/>
    <property type="match status" value="1"/>
</dbReference>
<keyword evidence="4" id="KW-1185">Reference proteome</keyword>
<gene>
    <name evidence="3" type="ORF">GCM10023196_089080</name>
</gene>
<accession>A0ABP8UPT1</accession>
<feature type="compositionally biased region" description="Basic and acidic residues" evidence="1">
    <location>
        <begin position="1"/>
        <end position="30"/>
    </location>
</feature>
<proteinExistence type="predicted"/>
<organism evidence="3 4">
    <name type="scientific">Actinoallomurus vinaceus</name>
    <dbReference type="NCBI Taxonomy" id="1080074"/>
    <lineage>
        <taxon>Bacteria</taxon>
        <taxon>Bacillati</taxon>
        <taxon>Actinomycetota</taxon>
        <taxon>Actinomycetes</taxon>
        <taxon>Streptosporangiales</taxon>
        <taxon>Thermomonosporaceae</taxon>
        <taxon>Actinoallomurus</taxon>
    </lineage>
</organism>
<dbReference type="SUPFAM" id="SSF53335">
    <property type="entry name" value="S-adenosyl-L-methionine-dependent methyltransferases"/>
    <property type="match status" value="1"/>
</dbReference>
<feature type="region of interest" description="Disordered" evidence="1">
    <location>
        <begin position="1"/>
        <end position="34"/>
    </location>
</feature>
<evidence type="ECO:0000313" key="4">
    <source>
        <dbReference type="Proteomes" id="UP001501442"/>
    </source>
</evidence>
<sequence length="278" mass="30300">MNTPEVRTREGLAEDQGPEGRQEDRAERSGPRIGDAIGDMLRDAYQASLTQNAAPVVQIVERDDGLVKALPVAPWIAPVEQWPDEERRALDLLKGKVLDIGAGGGRAARALLDRGHDVTAIDISPGALDVCRQQGIRSVLRTTVDEHAATGVRYDGFLLLGANLGLLESRERGPRFLRALAAMAAPGAVIVGHGNNATDSSDPLQLPYNERSLRAGRIAGQRTLRIRYRDVATPWFHYLCLAPRELAELTTGTGWELADTTYFKDSTTAYIATLRRKG</sequence>
<feature type="domain" description="Methyltransferase" evidence="2">
    <location>
        <begin position="97"/>
        <end position="166"/>
    </location>
</feature>
<evidence type="ECO:0000259" key="2">
    <source>
        <dbReference type="Pfam" id="PF13649"/>
    </source>
</evidence>
<reference evidence="4" key="1">
    <citation type="journal article" date="2019" name="Int. J. Syst. Evol. Microbiol.">
        <title>The Global Catalogue of Microorganisms (GCM) 10K type strain sequencing project: providing services to taxonomists for standard genome sequencing and annotation.</title>
        <authorList>
            <consortium name="The Broad Institute Genomics Platform"/>
            <consortium name="The Broad Institute Genome Sequencing Center for Infectious Disease"/>
            <person name="Wu L."/>
            <person name="Ma J."/>
        </authorList>
    </citation>
    <scope>NUCLEOTIDE SEQUENCE [LARGE SCALE GENOMIC DNA]</scope>
    <source>
        <strain evidence="4">JCM 17939</strain>
    </source>
</reference>